<evidence type="ECO:0000256" key="7">
    <source>
        <dbReference type="ARBA" id="ARBA00022801"/>
    </source>
</evidence>
<reference evidence="17" key="1">
    <citation type="journal article" date="2008" name="Nature">
        <title>The amphioxus genome and the evolution of the chordate karyotype.</title>
        <authorList>
            <consortium name="US DOE Joint Genome Institute (JGI-PGF)"/>
            <person name="Putnam N.H."/>
            <person name="Butts T."/>
            <person name="Ferrier D.E.K."/>
            <person name="Furlong R.F."/>
            <person name="Hellsten U."/>
            <person name="Kawashima T."/>
            <person name="Robinson-Rechavi M."/>
            <person name="Shoguchi E."/>
            <person name="Terry A."/>
            <person name="Yu J.-K."/>
            <person name="Benito-Gutierrez E.L."/>
            <person name="Dubchak I."/>
            <person name="Garcia-Fernandez J."/>
            <person name="Gibson-Brown J.J."/>
            <person name="Grigoriev I.V."/>
            <person name="Horton A.C."/>
            <person name="de Jong P.J."/>
            <person name="Jurka J."/>
            <person name="Kapitonov V.V."/>
            <person name="Kohara Y."/>
            <person name="Kuroki Y."/>
            <person name="Lindquist E."/>
            <person name="Lucas S."/>
            <person name="Osoegawa K."/>
            <person name="Pennacchio L.A."/>
            <person name="Salamov A.A."/>
            <person name="Satou Y."/>
            <person name="Sauka-Spengler T."/>
            <person name="Schmutz J."/>
            <person name="Shin-I T."/>
            <person name="Toyoda A."/>
            <person name="Bronner-Fraser M."/>
            <person name="Fujiyama A."/>
            <person name="Holland L.Z."/>
            <person name="Holland P.W.H."/>
            <person name="Satoh N."/>
            <person name="Rokhsar D.S."/>
        </authorList>
    </citation>
    <scope>NUCLEOTIDE SEQUENCE [LARGE SCALE GENOMIC DNA]</scope>
    <source>
        <strain evidence="17">S238N-H82</strain>
        <tissue evidence="17">Testes</tissue>
    </source>
</reference>
<feature type="non-terminal residue" evidence="17">
    <location>
        <position position="723"/>
    </location>
</feature>
<dbReference type="InParanoid" id="C3ZI76"/>
<keyword evidence="8" id="KW-0810">Translation regulation</keyword>
<dbReference type="InterPro" id="IPR009000">
    <property type="entry name" value="Transl_B-barrel_sf"/>
</dbReference>
<dbReference type="SUPFAM" id="SSF50447">
    <property type="entry name" value="Translation proteins"/>
    <property type="match status" value="1"/>
</dbReference>
<name>C3ZI76_BRAFL</name>
<dbReference type="InterPro" id="IPR009001">
    <property type="entry name" value="Transl_elong_EF1A/Init_IF2_C"/>
</dbReference>
<dbReference type="InterPro" id="IPR050100">
    <property type="entry name" value="TRAFAC_GTPase_members"/>
</dbReference>
<evidence type="ECO:0000256" key="15">
    <source>
        <dbReference type="SAM" id="SignalP"/>
    </source>
</evidence>
<dbReference type="GO" id="GO:0005525">
    <property type="term" value="F:GTP binding"/>
    <property type="evidence" value="ECO:0007669"/>
    <property type="project" value="UniProtKB-KW"/>
</dbReference>
<evidence type="ECO:0000256" key="10">
    <source>
        <dbReference type="ARBA" id="ARBA00023134"/>
    </source>
</evidence>
<dbReference type="CDD" id="cd16267">
    <property type="entry name" value="HBS1-like_II"/>
    <property type="match status" value="1"/>
</dbReference>
<dbReference type="Gene3D" id="3.40.50.300">
    <property type="entry name" value="P-loop containing nucleotide triphosphate hydrolases"/>
    <property type="match status" value="1"/>
</dbReference>
<dbReference type="eggNOG" id="KOG0458">
    <property type="taxonomic scope" value="Eukaryota"/>
</dbReference>
<feature type="chain" id="PRO_5002936442" description="HBS1-like protein" evidence="15">
    <location>
        <begin position="25"/>
        <end position="723"/>
    </location>
</feature>
<dbReference type="Pfam" id="PF08938">
    <property type="entry name" value="HBS1_N"/>
    <property type="match status" value="1"/>
</dbReference>
<keyword evidence="7" id="KW-0378">Hydrolase</keyword>
<dbReference type="FunFam" id="2.40.30.10:FF:000035">
    <property type="entry name" value="HBS1-like translational GTPase"/>
    <property type="match status" value="1"/>
</dbReference>
<keyword evidence="6" id="KW-0547">Nucleotide-binding</keyword>
<evidence type="ECO:0000256" key="1">
    <source>
        <dbReference type="ARBA" id="ARBA00004496"/>
    </source>
</evidence>
<comment type="subcellular location">
    <subcellularLocation>
        <location evidence="1">Cytoplasm</location>
    </subcellularLocation>
</comment>
<dbReference type="Pfam" id="PF22594">
    <property type="entry name" value="GTP-eEF1A_C"/>
    <property type="match status" value="1"/>
</dbReference>
<evidence type="ECO:0000256" key="4">
    <source>
        <dbReference type="ARBA" id="ARBA00022490"/>
    </source>
</evidence>
<keyword evidence="15" id="KW-0732">Signal</keyword>
<dbReference type="STRING" id="7739.C3ZI76"/>
<accession>C3ZI76</accession>
<dbReference type="Gene3D" id="2.40.30.10">
    <property type="entry name" value="Translation factors"/>
    <property type="match status" value="2"/>
</dbReference>
<evidence type="ECO:0000256" key="3">
    <source>
        <dbReference type="ARBA" id="ARBA00015186"/>
    </source>
</evidence>
<keyword evidence="4" id="KW-0963">Cytoplasm</keyword>
<dbReference type="CDD" id="cd04093">
    <property type="entry name" value="HBS1_C_III"/>
    <property type="match status" value="1"/>
</dbReference>
<evidence type="ECO:0000256" key="12">
    <source>
        <dbReference type="ARBA" id="ARBA00047094"/>
    </source>
</evidence>
<dbReference type="Gene3D" id="1.10.8.10">
    <property type="entry name" value="DNA helicase RuvA subunit, C-terminal domain"/>
    <property type="match status" value="1"/>
</dbReference>
<evidence type="ECO:0000259" key="16">
    <source>
        <dbReference type="PROSITE" id="PS51722"/>
    </source>
</evidence>
<proteinExistence type="inferred from homology"/>
<feature type="domain" description="Tr-type G" evidence="16">
    <location>
        <begin position="300"/>
        <end position="526"/>
    </location>
</feature>
<dbReference type="GO" id="GO:0005737">
    <property type="term" value="C:cytoplasm"/>
    <property type="evidence" value="ECO:0007669"/>
    <property type="project" value="UniProtKB-SubCell"/>
</dbReference>
<feature type="region of interest" description="Disordered" evidence="14">
    <location>
        <begin position="165"/>
        <end position="283"/>
    </location>
</feature>
<dbReference type="PRINTS" id="PR00315">
    <property type="entry name" value="ELONGATNFCT"/>
</dbReference>
<dbReference type="InterPro" id="IPR037189">
    <property type="entry name" value="HBS1-like_N_sf"/>
</dbReference>
<dbReference type="EMBL" id="GG666626">
    <property type="protein sequence ID" value="EEN47818.1"/>
    <property type="molecule type" value="Genomic_DNA"/>
</dbReference>
<dbReference type="GO" id="GO:0006417">
    <property type="term" value="P:regulation of translation"/>
    <property type="evidence" value="ECO:0007669"/>
    <property type="project" value="UniProtKB-KW"/>
</dbReference>
<evidence type="ECO:0000256" key="9">
    <source>
        <dbReference type="ARBA" id="ARBA00022917"/>
    </source>
</evidence>
<dbReference type="SUPFAM" id="SSF109732">
    <property type="entry name" value="HBS1-like domain"/>
    <property type="match status" value="1"/>
</dbReference>
<feature type="region of interest" description="Disordered" evidence="14">
    <location>
        <begin position="72"/>
        <end position="101"/>
    </location>
</feature>
<feature type="compositionally biased region" description="Polar residues" evidence="14">
    <location>
        <begin position="169"/>
        <end position="182"/>
    </location>
</feature>
<dbReference type="FunFam" id="3.40.50.300:FF:000204">
    <property type="entry name" value="Translation elongation factor Tu"/>
    <property type="match status" value="1"/>
</dbReference>
<dbReference type="SUPFAM" id="SSF50465">
    <property type="entry name" value="EF-Tu/eEF-1alpha/eIF2-gamma C-terminal domain"/>
    <property type="match status" value="1"/>
</dbReference>
<feature type="signal peptide" evidence="15">
    <location>
        <begin position="1"/>
        <end position="24"/>
    </location>
</feature>
<sequence length="723" mass="79084">MVESYWSILLTHAGLLLYRHFAVGFSNVAEICLAVDGKLPCFSILGFDKDFLVAQFMYRRSEAPRLSSFIEESKKESIEEEEEYDYDDHEDHDHSLSDSQTFQWPRLSDQNEARLRSCLEEIQNVIGDSVPQHVLVDTVMRCDYDLEKALDAVLSIQTSKTNVVDKKTTSSNEGIGSLNKSGLGSRKDTSIEGAGAGDRWQQAPAKEEAAPRVAQVSTPRRQVKTGFQPVATSSKQVTTGFQVPPADTREVIAENGLSGSTEAGEREDQQAVPTSQKAAGKTKQGVLDVAAELSKRDEGKEVINMVIIGHVDAGKSTLMGHLLYRMGHVNKKTMHKYEVESQKAGKASFAYAWVLDETGEERVRGITMDVGLTKFETDHKVVTLLDAPGHRDFIPNMITGAAQADVAILVVDASTGEFEAGFEAGGQTREHAMLVRSLGVTQLAVAINKLDTVGWSENRYQAIVKKLGHFLKQAGFKDSDVVYIPVSGLQGENLIKPASEPQLTAWYKGPCLLQQIDSFKSPSRPVDKPFRFCVSDVFKGMGSGFSVAGRLVAGSIQNSTRVMVMPVGETATVKGIAIHDFPMNWACAGDHATLTITGTDIMKVSVGSVLCDLANPILAASRIRARVIIFNIEVPITKGFPVVFHYQTLSEPANIRKLISLLHKSTGEVTRNKPRCLSKGNNAVVEVELNRPVCLELYKDNKDLGRFMLRYGSATIAAGVVTE</sequence>
<comment type="catalytic activity">
    <reaction evidence="13">
        <text>GTP + H2O = GDP + phosphate + H(+)</text>
        <dbReference type="Rhea" id="RHEA:19669"/>
        <dbReference type="ChEBI" id="CHEBI:15377"/>
        <dbReference type="ChEBI" id="CHEBI:15378"/>
        <dbReference type="ChEBI" id="CHEBI:37565"/>
        <dbReference type="ChEBI" id="CHEBI:43474"/>
        <dbReference type="ChEBI" id="CHEBI:58189"/>
    </reaction>
    <physiologicalReaction direction="left-to-right" evidence="13">
        <dbReference type="Rhea" id="RHEA:19670"/>
    </physiologicalReaction>
</comment>
<dbReference type="PANTHER" id="PTHR23115">
    <property type="entry name" value="TRANSLATION FACTOR"/>
    <property type="match status" value="1"/>
</dbReference>
<keyword evidence="10" id="KW-0342">GTP-binding</keyword>
<evidence type="ECO:0000256" key="8">
    <source>
        <dbReference type="ARBA" id="ARBA00022845"/>
    </source>
</evidence>
<keyword evidence="5" id="KW-0597">Phosphoprotein</keyword>
<evidence type="ECO:0000256" key="13">
    <source>
        <dbReference type="ARBA" id="ARBA00049117"/>
    </source>
</evidence>
<dbReference type="InterPro" id="IPR000795">
    <property type="entry name" value="T_Tr_GTP-bd_dom"/>
</dbReference>
<dbReference type="SUPFAM" id="SSF52540">
    <property type="entry name" value="P-loop containing nucleoside triphosphate hydrolases"/>
    <property type="match status" value="1"/>
</dbReference>
<dbReference type="GO" id="GO:0003924">
    <property type="term" value="F:GTPase activity"/>
    <property type="evidence" value="ECO:0007669"/>
    <property type="project" value="InterPro"/>
</dbReference>
<evidence type="ECO:0000256" key="14">
    <source>
        <dbReference type="SAM" id="MobiDB-lite"/>
    </source>
</evidence>
<keyword evidence="9" id="KW-0648">Protein biosynthesis</keyword>
<protein>
    <recommendedName>
        <fullName evidence="3">HBS1-like protein</fullName>
    </recommendedName>
</protein>
<dbReference type="GO" id="GO:0006412">
    <property type="term" value="P:translation"/>
    <property type="evidence" value="ECO:0007669"/>
    <property type="project" value="UniProtKB-KW"/>
</dbReference>
<dbReference type="InterPro" id="IPR015033">
    <property type="entry name" value="HBS1-like_N"/>
</dbReference>
<dbReference type="CDD" id="cd01883">
    <property type="entry name" value="EF1_alpha"/>
    <property type="match status" value="1"/>
</dbReference>
<comment type="function">
    <text evidence="11">GTPase component of the Pelota-HBS1L complex, a complex that recognizes stalled ribosomes and triggers the No-Go Decay (NGD) pathway. The Pelota-HBS1L complex recognizes ribosomes stalled at the 3' end of an mRNA and engages stalled ribosomes by destabilizing mRNA in the mRNA channel. Following mRNA extraction from stalled ribosomes by the SKI complex, the Pelota-HBS1L complex promotes recruitment of ABCE1, which drives the disassembly of stalled ribosomes, followed by degradation of damaged mRNAs as part of the NGD pathway.</text>
</comment>
<feature type="compositionally biased region" description="Polar residues" evidence="14">
    <location>
        <begin position="230"/>
        <end position="241"/>
    </location>
</feature>
<dbReference type="Pfam" id="PF00009">
    <property type="entry name" value="GTP_EFTU"/>
    <property type="match status" value="1"/>
</dbReference>
<dbReference type="PROSITE" id="PS51722">
    <property type="entry name" value="G_TR_2"/>
    <property type="match status" value="1"/>
</dbReference>
<evidence type="ECO:0000256" key="5">
    <source>
        <dbReference type="ARBA" id="ARBA00022553"/>
    </source>
</evidence>
<evidence type="ECO:0000313" key="17">
    <source>
        <dbReference type="EMBL" id="EEN47818.1"/>
    </source>
</evidence>
<dbReference type="AlphaFoldDB" id="C3ZI76"/>
<gene>
    <name evidence="17" type="ORF">BRAFLDRAFT_123542</name>
</gene>
<comment type="subunit">
    <text evidence="12">Component of the Pelota-HBS1L complex, also named Dom34-Hbs1 complex, composed of PELO and HBS1L. Interacts with the SKI complex.</text>
</comment>
<organism>
    <name type="scientific">Branchiostoma floridae</name>
    <name type="common">Florida lancelet</name>
    <name type="synonym">Amphioxus</name>
    <dbReference type="NCBI Taxonomy" id="7739"/>
    <lineage>
        <taxon>Eukaryota</taxon>
        <taxon>Metazoa</taxon>
        <taxon>Chordata</taxon>
        <taxon>Cephalochordata</taxon>
        <taxon>Leptocardii</taxon>
        <taxon>Amphioxiformes</taxon>
        <taxon>Branchiostomatidae</taxon>
        <taxon>Branchiostoma</taxon>
    </lineage>
</organism>
<feature type="compositionally biased region" description="Acidic residues" evidence="14">
    <location>
        <begin position="78"/>
        <end position="88"/>
    </location>
</feature>
<evidence type="ECO:0000256" key="6">
    <source>
        <dbReference type="ARBA" id="ARBA00022741"/>
    </source>
</evidence>
<dbReference type="FunFam" id="2.40.30.10:FF:000020">
    <property type="entry name" value="Translation elongation factor EF-1"/>
    <property type="match status" value="1"/>
</dbReference>
<dbReference type="InterPro" id="IPR054696">
    <property type="entry name" value="GTP-eEF1A_C"/>
</dbReference>
<comment type="similarity">
    <text evidence="2">Belongs to the TRAFAC class translation factor GTPase superfamily. Classic translation factor GTPase family. EF-Tu/EF-1A subfamily.</text>
</comment>
<evidence type="ECO:0000256" key="2">
    <source>
        <dbReference type="ARBA" id="ARBA00007249"/>
    </source>
</evidence>
<dbReference type="InterPro" id="IPR027417">
    <property type="entry name" value="P-loop_NTPase"/>
</dbReference>
<evidence type="ECO:0000256" key="11">
    <source>
        <dbReference type="ARBA" id="ARBA00045849"/>
    </source>
</evidence>